<dbReference type="AlphaFoldDB" id="A0A5B1LM21"/>
<dbReference type="PANTHER" id="PTHR30055">
    <property type="entry name" value="HTH-TYPE TRANSCRIPTIONAL REGULATOR RUTR"/>
    <property type="match status" value="1"/>
</dbReference>
<proteinExistence type="predicted"/>
<evidence type="ECO:0000259" key="3">
    <source>
        <dbReference type="PROSITE" id="PS50977"/>
    </source>
</evidence>
<dbReference type="EMBL" id="VUJV01000001">
    <property type="protein sequence ID" value="KAA1421593.1"/>
    <property type="molecule type" value="Genomic_DNA"/>
</dbReference>
<gene>
    <name evidence="4" type="ORF">F0U44_04750</name>
</gene>
<dbReference type="InterPro" id="IPR023772">
    <property type="entry name" value="DNA-bd_HTH_TetR-type_CS"/>
</dbReference>
<dbReference type="InterPro" id="IPR036271">
    <property type="entry name" value="Tet_transcr_reg_TetR-rel_C_sf"/>
</dbReference>
<keyword evidence="5" id="KW-1185">Reference proteome</keyword>
<sequence>MAKPLPIGTCSYRCGRYANVPLMTGSTAERERTDVRARDRLVQGMLLSIEERGYAATTVLDIVRHARVSKRTFYEHFSSKDDALRALYALAVGNLNTWFADAGRRPKTWEERLRRAVLAFVEGLAAYPGLARTILVELAATGPLSLAARDAAHQAFVDAIRQGVDRLRVAHPELRPLSEDMAVAFVGAIHELMVRELAKPSIDADHVADVGEELLTLMIGPRVSRS</sequence>
<accession>A0A5B1LM21</accession>
<dbReference type="Gene3D" id="1.10.357.10">
    <property type="entry name" value="Tetracycline Repressor, domain 2"/>
    <property type="match status" value="1"/>
</dbReference>
<reference evidence="4 5" key="1">
    <citation type="submission" date="2019-09" db="EMBL/GenBank/DDBJ databases">
        <title>Nocardioides panacisoli sp. nov., isolated from the soil of a ginseng field.</title>
        <authorList>
            <person name="Cho C."/>
        </authorList>
    </citation>
    <scope>NUCLEOTIDE SEQUENCE [LARGE SCALE GENOMIC DNA]</scope>
    <source>
        <strain evidence="4 5">BN130099</strain>
    </source>
</reference>
<protein>
    <submittedName>
        <fullName evidence="4">TetR/AcrR family transcriptional regulator</fullName>
    </submittedName>
</protein>
<feature type="domain" description="HTH tetR-type" evidence="3">
    <location>
        <begin position="35"/>
        <end position="95"/>
    </location>
</feature>
<dbReference type="Pfam" id="PF00440">
    <property type="entry name" value="TetR_N"/>
    <property type="match status" value="1"/>
</dbReference>
<dbReference type="PROSITE" id="PS01081">
    <property type="entry name" value="HTH_TETR_1"/>
    <property type="match status" value="1"/>
</dbReference>
<keyword evidence="1 2" id="KW-0238">DNA-binding</keyword>
<dbReference type="GO" id="GO:0003700">
    <property type="term" value="F:DNA-binding transcription factor activity"/>
    <property type="evidence" value="ECO:0007669"/>
    <property type="project" value="TreeGrafter"/>
</dbReference>
<evidence type="ECO:0000256" key="1">
    <source>
        <dbReference type="ARBA" id="ARBA00023125"/>
    </source>
</evidence>
<evidence type="ECO:0000256" key="2">
    <source>
        <dbReference type="PROSITE-ProRule" id="PRU00335"/>
    </source>
</evidence>
<evidence type="ECO:0000313" key="5">
    <source>
        <dbReference type="Proteomes" id="UP000325003"/>
    </source>
</evidence>
<dbReference type="PROSITE" id="PS50977">
    <property type="entry name" value="HTH_TETR_2"/>
    <property type="match status" value="1"/>
</dbReference>
<evidence type="ECO:0000313" key="4">
    <source>
        <dbReference type="EMBL" id="KAA1421593.1"/>
    </source>
</evidence>
<dbReference type="Proteomes" id="UP000325003">
    <property type="component" value="Unassembled WGS sequence"/>
</dbReference>
<feature type="DNA-binding region" description="H-T-H motif" evidence="2">
    <location>
        <begin position="58"/>
        <end position="77"/>
    </location>
</feature>
<dbReference type="InterPro" id="IPR001647">
    <property type="entry name" value="HTH_TetR"/>
</dbReference>
<dbReference type="InterPro" id="IPR009057">
    <property type="entry name" value="Homeodomain-like_sf"/>
</dbReference>
<name>A0A5B1LM21_9ACTN</name>
<organism evidence="4 5">
    <name type="scientific">Nocardioides humilatus</name>
    <dbReference type="NCBI Taxonomy" id="2607660"/>
    <lineage>
        <taxon>Bacteria</taxon>
        <taxon>Bacillati</taxon>
        <taxon>Actinomycetota</taxon>
        <taxon>Actinomycetes</taxon>
        <taxon>Propionibacteriales</taxon>
        <taxon>Nocardioidaceae</taxon>
        <taxon>Nocardioides</taxon>
    </lineage>
</organism>
<dbReference type="SUPFAM" id="SSF46689">
    <property type="entry name" value="Homeodomain-like"/>
    <property type="match status" value="1"/>
</dbReference>
<dbReference type="PANTHER" id="PTHR30055:SF187">
    <property type="entry name" value="TRANSCRIPTIONAL REGULATORY PROTEIN"/>
    <property type="match status" value="1"/>
</dbReference>
<dbReference type="SUPFAM" id="SSF48498">
    <property type="entry name" value="Tetracyclin repressor-like, C-terminal domain"/>
    <property type="match status" value="1"/>
</dbReference>
<dbReference type="InterPro" id="IPR050109">
    <property type="entry name" value="HTH-type_TetR-like_transc_reg"/>
</dbReference>
<comment type="caution">
    <text evidence="4">The sequence shown here is derived from an EMBL/GenBank/DDBJ whole genome shotgun (WGS) entry which is preliminary data.</text>
</comment>
<dbReference type="GO" id="GO:0000976">
    <property type="term" value="F:transcription cis-regulatory region binding"/>
    <property type="evidence" value="ECO:0007669"/>
    <property type="project" value="TreeGrafter"/>
</dbReference>
<reference evidence="4 5" key="2">
    <citation type="submission" date="2019-09" db="EMBL/GenBank/DDBJ databases">
        <authorList>
            <person name="Jin C."/>
        </authorList>
    </citation>
    <scope>NUCLEOTIDE SEQUENCE [LARGE SCALE GENOMIC DNA]</scope>
    <source>
        <strain evidence="4 5">BN130099</strain>
    </source>
</reference>